<dbReference type="EC" id="3.5.1.88" evidence="2"/>
<keyword evidence="2" id="KW-0408">Iron</keyword>
<dbReference type="InterPro" id="IPR023635">
    <property type="entry name" value="Peptide_deformylase"/>
</dbReference>
<dbReference type="GO" id="GO:0046872">
    <property type="term" value="F:metal ion binding"/>
    <property type="evidence" value="ECO:0007669"/>
    <property type="project" value="UniProtKB-KW"/>
</dbReference>
<comment type="cofactor">
    <cofactor evidence="2">
        <name>Fe(2+)</name>
        <dbReference type="ChEBI" id="CHEBI:29033"/>
    </cofactor>
    <text evidence="2">Binds 1 Fe(2+) ion.</text>
</comment>
<feature type="binding site" evidence="2">
    <location>
        <position position="139"/>
    </location>
    <ligand>
        <name>Fe cation</name>
        <dbReference type="ChEBI" id="CHEBI:24875"/>
    </ligand>
</feature>
<dbReference type="PANTHER" id="PTHR10458:SF22">
    <property type="entry name" value="PEPTIDE DEFORMYLASE"/>
    <property type="match status" value="1"/>
</dbReference>
<evidence type="ECO:0000313" key="3">
    <source>
        <dbReference type="EMBL" id="MWB79395.1"/>
    </source>
</evidence>
<accession>A0A844W8C7</accession>
<name>A0A844W8C7_9RHOB</name>
<dbReference type="HAMAP" id="MF_00163">
    <property type="entry name" value="Pep_deformylase"/>
    <property type="match status" value="1"/>
</dbReference>
<evidence type="ECO:0000256" key="1">
    <source>
        <dbReference type="ARBA" id="ARBA00010759"/>
    </source>
</evidence>
<dbReference type="InterPro" id="IPR036821">
    <property type="entry name" value="Peptide_deformylase_sf"/>
</dbReference>
<keyword evidence="2 3" id="KW-0378">Hydrolase</keyword>
<dbReference type="NCBIfam" id="NF001159">
    <property type="entry name" value="PRK00150.1-3"/>
    <property type="match status" value="1"/>
</dbReference>
<protein>
    <recommendedName>
        <fullName evidence="2">Peptide deformylase</fullName>
        <shortName evidence="2">PDF</shortName>
        <ecNumber evidence="2">3.5.1.88</ecNumber>
    </recommendedName>
    <alternativeName>
        <fullName evidence="2">Polypeptide deformylase</fullName>
    </alternativeName>
</protein>
<dbReference type="CDD" id="cd00487">
    <property type="entry name" value="Pep_deformylase"/>
    <property type="match status" value="1"/>
</dbReference>
<dbReference type="PIRSF" id="PIRSF004749">
    <property type="entry name" value="Pep_def"/>
    <property type="match status" value="1"/>
</dbReference>
<dbReference type="Pfam" id="PF01327">
    <property type="entry name" value="Pep_deformylase"/>
    <property type="match status" value="1"/>
</dbReference>
<sequence>MAVLPIVAWPDPRLRQVCDPVPFGADRTALIADMFETMYAAPGRGLAGPQVGVMERLFVMDVTWKEGEPTPVACINPEIVERSEAHAVRDEACLSIVGVAAAVSRPAEVVLRWFDADWHEVQARLSGFHATCAQHEYDHLDGRVILDHQTPEVRAILEQAYAGGAG</sequence>
<proteinExistence type="inferred from homology"/>
<dbReference type="Gene3D" id="3.90.45.10">
    <property type="entry name" value="Peptide deformylase"/>
    <property type="match status" value="1"/>
</dbReference>
<dbReference type="AlphaFoldDB" id="A0A844W8C7"/>
<dbReference type="PRINTS" id="PR01576">
    <property type="entry name" value="PDEFORMYLASE"/>
</dbReference>
<reference evidence="3 4" key="1">
    <citation type="submission" date="2019-11" db="EMBL/GenBank/DDBJ databases">
        <title>Pseudooceanicola pacifica sp. nov., isolated from deep-sea sediment of the Pacific Ocean.</title>
        <authorList>
            <person name="Lyu L."/>
        </authorList>
    </citation>
    <scope>NUCLEOTIDE SEQUENCE [LARGE SCALE GENOMIC DNA]</scope>
    <source>
        <strain evidence="3 4">216_PA32_1</strain>
    </source>
</reference>
<comment type="similarity">
    <text evidence="1 2">Belongs to the polypeptide deformylase family.</text>
</comment>
<dbReference type="NCBIfam" id="TIGR00079">
    <property type="entry name" value="pept_deformyl"/>
    <property type="match status" value="1"/>
</dbReference>
<comment type="function">
    <text evidence="2">Removes the formyl group from the N-terminal Met of newly synthesized proteins. Requires at least a dipeptide for an efficient rate of reaction. N-terminal L-methionine is a prerequisite for activity but the enzyme has broad specificity at other positions.</text>
</comment>
<evidence type="ECO:0000313" key="4">
    <source>
        <dbReference type="Proteomes" id="UP000443843"/>
    </source>
</evidence>
<gene>
    <name evidence="2 3" type="primary">def</name>
    <name evidence="3" type="ORF">GLS40_15255</name>
</gene>
<comment type="caution">
    <text evidence="3">The sequence shown here is derived from an EMBL/GenBank/DDBJ whole genome shotgun (WGS) entry which is preliminary data.</text>
</comment>
<feature type="active site" evidence="2">
    <location>
        <position position="136"/>
    </location>
</feature>
<feature type="binding site" evidence="2">
    <location>
        <position position="93"/>
    </location>
    <ligand>
        <name>Fe cation</name>
        <dbReference type="ChEBI" id="CHEBI:24875"/>
    </ligand>
</feature>
<keyword evidence="2" id="KW-0648">Protein biosynthesis</keyword>
<dbReference type="PANTHER" id="PTHR10458">
    <property type="entry name" value="PEPTIDE DEFORMYLASE"/>
    <property type="match status" value="1"/>
</dbReference>
<dbReference type="GO" id="GO:0042586">
    <property type="term" value="F:peptide deformylase activity"/>
    <property type="evidence" value="ECO:0007669"/>
    <property type="project" value="UniProtKB-UniRule"/>
</dbReference>
<evidence type="ECO:0000256" key="2">
    <source>
        <dbReference type="HAMAP-Rule" id="MF_00163"/>
    </source>
</evidence>
<keyword evidence="4" id="KW-1185">Reference proteome</keyword>
<comment type="catalytic activity">
    <reaction evidence="2">
        <text>N-terminal N-formyl-L-methionyl-[peptide] + H2O = N-terminal L-methionyl-[peptide] + formate</text>
        <dbReference type="Rhea" id="RHEA:24420"/>
        <dbReference type="Rhea" id="RHEA-COMP:10639"/>
        <dbReference type="Rhea" id="RHEA-COMP:10640"/>
        <dbReference type="ChEBI" id="CHEBI:15377"/>
        <dbReference type="ChEBI" id="CHEBI:15740"/>
        <dbReference type="ChEBI" id="CHEBI:49298"/>
        <dbReference type="ChEBI" id="CHEBI:64731"/>
        <dbReference type="EC" id="3.5.1.88"/>
    </reaction>
</comment>
<dbReference type="EMBL" id="WNXQ01000010">
    <property type="protein sequence ID" value="MWB79395.1"/>
    <property type="molecule type" value="Genomic_DNA"/>
</dbReference>
<organism evidence="3 4">
    <name type="scientific">Pseudooceanicola pacificus</name>
    <dbReference type="NCBI Taxonomy" id="2676438"/>
    <lineage>
        <taxon>Bacteria</taxon>
        <taxon>Pseudomonadati</taxon>
        <taxon>Pseudomonadota</taxon>
        <taxon>Alphaproteobacteria</taxon>
        <taxon>Rhodobacterales</taxon>
        <taxon>Paracoccaceae</taxon>
        <taxon>Pseudooceanicola</taxon>
    </lineage>
</organism>
<dbReference type="SUPFAM" id="SSF56420">
    <property type="entry name" value="Peptide deformylase"/>
    <property type="match status" value="1"/>
</dbReference>
<dbReference type="RefSeq" id="WP_160383607.1">
    <property type="nucleotide sequence ID" value="NZ_WNXQ01000010.1"/>
</dbReference>
<feature type="binding site" evidence="2">
    <location>
        <position position="135"/>
    </location>
    <ligand>
        <name>Fe cation</name>
        <dbReference type="ChEBI" id="CHEBI:24875"/>
    </ligand>
</feature>
<dbReference type="GO" id="GO:0006412">
    <property type="term" value="P:translation"/>
    <property type="evidence" value="ECO:0007669"/>
    <property type="project" value="UniProtKB-UniRule"/>
</dbReference>
<keyword evidence="2" id="KW-0479">Metal-binding</keyword>
<dbReference type="Proteomes" id="UP000443843">
    <property type="component" value="Unassembled WGS sequence"/>
</dbReference>